<organism evidence="7 8">
    <name type="scientific">Thraustotheca clavata</name>
    <dbReference type="NCBI Taxonomy" id="74557"/>
    <lineage>
        <taxon>Eukaryota</taxon>
        <taxon>Sar</taxon>
        <taxon>Stramenopiles</taxon>
        <taxon>Oomycota</taxon>
        <taxon>Saprolegniomycetes</taxon>
        <taxon>Saprolegniales</taxon>
        <taxon>Achlyaceae</taxon>
        <taxon>Thraustotheca</taxon>
    </lineage>
</organism>
<comment type="caution">
    <text evidence="7">The sequence shown here is derived from an EMBL/GenBank/DDBJ whole genome shotgun (WGS) entry which is preliminary data.</text>
</comment>
<gene>
    <name evidence="7" type="ORF">THRCLA_21243</name>
</gene>
<evidence type="ECO:0000259" key="6">
    <source>
        <dbReference type="Pfam" id="PF03151"/>
    </source>
</evidence>
<reference evidence="7 8" key="1">
    <citation type="journal article" date="2014" name="Genome Biol. Evol.">
        <title>The secreted proteins of Achlya hypogyna and Thraustotheca clavata identify the ancestral oomycete secretome and reveal gene acquisitions by horizontal gene transfer.</title>
        <authorList>
            <person name="Misner I."/>
            <person name="Blouin N."/>
            <person name="Leonard G."/>
            <person name="Richards T.A."/>
            <person name="Lane C.E."/>
        </authorList>
    </citation>
    <scope>NUCLEOTIDE SEQUENCE [LARGE SCALE GENOMIC DNA]</scope>
    <source>
        <strain evidence="7 8">ATCC 34112</strain>
    </source>
</reference>
<dbReference type="InterPro" id="IPR004853">
    <property type="entry name" value="Sugar_P_trans_dom"/>
</dbReference>
<keyword evidence="2 5" id="KW-0812">Transmembrane</keyword>
<dbReference type="Proteomes" id="UP000243217">
    <property type="component" value="Unassembled WGS sequence"/>
</dbReference>
<feature type="transmembrane region" description="Helical" evidence="5">
    <location>
        <begin position="156"/>
        <end position="175"/>
    </location>
</feature>
<evidence type="ECO:0000313" key="7">
    <source>
        <dbReference type="EMBL" id="OQS03083.1"/>
    </source>
</evidence>
<evidence type="ECO:0000256" key="1">
    <source>
        <dbReference type="ARBA" id="ARBA00004141"/>
    </source>
</evidence>
<keyword evidence="3 5" id="KW-1133">Transmembrane helix</keyword>
<feature type="transmembrane region" description="Helical" evidence="5">
    <location>
        <begin position="266"/>
        <end position="295"/>
    </location>
</feature>
<feature type="transmembrane region" description="Helical" evidence="5">
    <location>
        <begin position="7"/>
        <end position="28"/>
    </location>
</feature>
<keyword evidence="8" id="KW-1185">Reference proteome</keyword>
<dbReference type="Pfam" id="PF03151">
    <property type="entry name" value="TPT"/>
    <property type="match status" value="1"/>
</dbReference>
<comment type="subcellular location">
    <subcellularLocation>
        <location evidence="1">Membrane</location>
        <topology evidence="1">Multi-pass membrane protein</topology>
    </subcellularLocation>
</comment>
<dbReference type="PANTHER" id="PTHR11132">
    <property type="entry name" value="SOLUTE CARRIER FAMILY 35"/>
    <property type="match status" value="1"/>
</dbReference>
<evidence type="ECO:0000313" key="8">
    <source>
        <dbReference type="Proteomes" id="UP000243217"/>
    </source>
</evidence>
<feature type="transmembrane region" description="Helical" evidence="5">
    <location>
        <begin position="76"/>
        <end position="96"/>
    </location>
</feature>
<evidence type="ECO:0000256" key="2">
    <source>
        <dbReference type="ARBA" id="ARBA00022692"/>
    </source>
</evidence>
<dbReference type="EMBL" id="JNBS01001006">
    <property type="protein sequence ID" value="OQS03083.1"/>
    <property type="molecule type" value="Genomic_DNA"/>
</dbReference>
<dbReference type="AlphaFoldDB" id="A0A1V9ZYH3"/>
<dbReference type="InterPro" id="IPR050186">
    <property type="entry name" value="TPT_transporter"/>
</dbReference>
<feature type="transmembrane region" description="Helical" evidence="5">
    <location>
        <begin position="40"/>
        <end position="64"/>
    </location>
</feature>
<accession>A0A1V9ZYH3</accession>
<feature type="domain" description="Sugar phosphate transporter" evidence="6">
    <location>
        <begin position="14"/>
        <end position="296"/>
    </location>
</feature>
<feature type="transmembrane region" description="Helical" evidence="5">
    <location>
        <begin position="187"/>
        <end position="205"/>
    </location>
</feature>
<evidence type="ECO:0000256" key="5">
    <source>
        <dbReference type="SAM" id="Phobius"/>
    </source>
</evidence>
<dbReference type="GO" id="GO:0016020">
    <property type="term" value="C:membrane"/>
    <property type="evidence" value="ECO:0007669"/>
    <property type="project" value="UniProtKB-SubCell"/>
</dbReference>
<evidence type="ECO:0000256" key="4">
    <source>
        <dbReference type="ARBA" id="ARBA00023136"/>
    </source>
</evidence>
<sequence length="330" mass="36207">MPSVGHIAQAVWPCGFYLVCSMSMNILTKTILTTYGWSGVYSLAAIQHVFTFGILSGMNALGFIRLKFHLLSKEMLMNIVLPASIVQTLNTIMGFVCMQKVNMPMYLVLRRLTTFKVMLMEILILKKAIPDCMKASLLITATGSLLAGFNDATSDGYGYVLVIVQNCLTSLTLILSKKTPLEPLTMVYLNSITSGIILVPIAMHFECQKVVLFVQQVPDPFIFGCLFILMSVICLVYQLAIQICTTRTSALATSVTGNIKDLASTLAGYCLFTDVVALPLNVFGVLISFVGAYSFSYFKYMLLFHPESSKVLASPWTGKSITAEGLVNEI</sequence>
<proteinExistence type="predicted"/>
<feature type="transmembrane region" description="Helical" evidence="5">
    <location>
        <begin position="221"/>
        <end position="245"/>
    </location>
</feature>
<evidence type="ECO:0000256" key="3">
    <source>
        <dbReference type="ARBA" id="ARBA00022989"/>
    </source>
</evidence>
<keyword evidence="4 5" id="KW-0472">Membrane</keyword>
<name>A0A1V9ZYH3_9STRA</name>
<dbReference type="OrthoDB" id="417037at2759"/>
<protein>
    <recommendedName>
        <fullName evidence="6">Sugar phosphate transporter domain-containing protein</fullName>
    </recommendedName>
</protein>